<organism evidence="2 3">
    <name type="scientific">Halocynthiibacter styelae</name>
    <dbReference type="NCBI Taxonomy" id="2761955"/>
    <lineage>
        <taxon>Bacteria</taxon>
        <taxon>Pseudomonadati</taxon>
        <taxon>Pseudomonadota</taxon>
        <taxon>Alphaproteobacteria</taxon>
        <taxon>Rhodobacterales</taxon>
        <taxon>Paracoccaceae</taxon>
        <taxon>Halocynthiibacter</taxon>
    </lineage>
</organism>
<reference evidence="2" key="1">
    <citation type="submission" date="2020-10" db="EMBL/GenBank/DDBJ databases">
        <title>Paenihalocynthiibacter styelae gen. nov., sp. nov., isolated from stalked sea squirt Styela clava.</title>
        <authorList>
            <person name="Kim Y.-O."/>
            <person name="Yoon J.-H."/>
        </authorList>
    </citation>
    <scope>NUCLEOTIDE SEQUENCE</scope>
    <source>
        <strain evidence="2">MYP1-1</strain>
    </source>
</reference>
<dbReference type="RefSeq" id="WP_228849525.1">
    <property type="nucleotide sequence ID" value="NZ_JADCKQ010000011.1"/>
</dbReference>
<sequence length="240" mass="26132">MTKLRLHFGKLTTLKAMVLGMATVAGLTVLAAEPVRAQAYTMDCPLEWANRTITDRLPSDWWTTPIGERLSGTRVGRIGGQNALICEYGAAGTIQRYEPEGEDCTANNRGFACQGRAVVRATPPVHSTGGVEVPGTYVIDLDSGRLDTARGDVWLQAVTASERYMTPRNGAQISNARNRGRGKDGCASAGYSSNRLPMSRVNVGSWICVRTSEGRISEFRVNEIRRGSPYSLVLGYTTWN</sequence>
<feature type="signal peptide" evidence="1">
    <location>
        <begin position="1"/>
        <end position="31"/>
    </location>
</feature>
<dbReference type="Proteomes" id="UP000640583">
    <property type="component" value="Unassembled WGS sequence"/>
</dbReference>
<name>A0A8J7LWT9_9RHOB</name>
<gene>
    <name evidence="2" type="ORF">H1D41_14135</name>
</gene>
<keyword evidence="1" id="KW-0732">Signal</keyword>
<protein>
    <submittedName>
        <fullName evidence="2">Uncharacterized protein</fullName>
    </submittedName>
</protein>
<accession>A0A8J7LWT9</accession>
<evidence type="ECO:0000313" key="3">
    <source>
        <dbReference type="Proteomes" id="UP000640583"/>
    </source>
</evidence>
<dbReference type="EMBL" id="JADCKQ010000011">
    <property type="protein sequence ID" value="MBI1494782.1"/>
    <property type="molecule type" value="Genomic_DNA"/>
</dbReference>
<comment type="caution">
    <text evidence="2">The sequence shown here is derived from an EMBL/GenBank/DDBJ whole genome shotgun (WGS) entry which is preliminary data.</text>
</comment>
<proteinExistence type="predicted"/>
<feature type="chain" id="PRO_5035308191" evidence="1">
    <location>
        <begin position="32"/>
        <end position="240"/>
    </location>
</feature>
<evidence type="ECO:0000313" key="2">
    <source>
        <dbReference type="EMBL" id="MBI1494782.1"/>
    </source>
</evidence>
<dbReference type="AlphaFoldDB" id="A0A8J7LWT9"/>
<evidence type="ECO:0000256" key="1">
    <source>
        <dbReference type="SAM" id="SignalP"/>
    </source>
</evidence>
<keyword evidence="3" id="KW-1185">Reference proteome</keyword>